<evidence type="ECO:0000256" key="3">
    <source>
        <dbReference type="ARBA" id="ARBA00022989"/>
    </source>
</evidence>
<dbReference type="PANTHER" id="PTHR28128">
    <property type="entry name" value="GOLGI APPARATUS MEMBRANE PROTEIN TVP15"/>
    <property type="match status" value="1"/>
</dbReference>
<keyword evidence="8" id="KW-1185">Reference proteome</keyword>
<gene>
    <name evidence="7" type="ORF">BZG36_04520</name>
</gene>
<feature type="compositionally biased region" description="Low complexity" evidence="5">
    <location>
        <begin position="166"/>
        <end position="175"/>
    </location>
</feature>
<comment type="caution">
    <text evidence="7">The sequence shown here is derived from an EMBL/GenBank/DDBJ whole genome shotgun (WGS) entry which is preliminary data.</text>
</comment>
<keyword evidence="2 6" id="KW-0812">Transmembrane</keyword>
<organism evidence="7 8">
    <name type="scientific">Bifiguratus adelaidae</name>
    <dbReference type="NCBI Taxonomy" id="1938954"/>
    <lineage>
        <taxon>Eukaryota</taxon>
        <taxon>Fungi</taxon>
        <taxon>Fungi incertae sedis</taxon>
        <taxon>Mucoromycota</taxon>
        <taxon>Mucoromycotina</taxon>
        <taxon>Endogonomycetes</taxon>
        <taxon>Endogonales</taxon>
        <taxon>Endogonales incertae sedis</taxon>
        <taxon>Bifiguratus</taxon>
    </lineage>
</organism>
<accession>A0A261XXA2</accession>
<dbReference type="GO" id="GO:0016192">
    <property type="term" value="P:vesicle-mediated transport"/>
    <property type="evidence" value="ECO:0007669"/>
    <property type="project" value="TreeGrafter"/>
</dbReference>
<feature type="transmembrane region" description="Helical" evidence="6">
    <location>
        <begin position="34"/>
        <end position="53"/>
    </location>
</feature>
<dbReference type="Pfam" id="PF08507">
    <property type="entry name" value="COPI_assoc"/>
    <property type="match status" value="1"/>
</dbReference>
<evidence type="ECO:0000256" key="2">
    <source>
        <dbReference type="ARBA" id="ARBA00022692"/>
    </source>
</evidence>
<comment type="subcellular location">
    <subcellularLocation>
        <location evidence="1">Membrane</location>
        <topology evidence="1">Multi-pass membrane protein</topology>
    </subcellularLocation>
</comment>
<proteinExistence type="predicted"/>
<dbReference type="OrthoDB" id="423534at2759"/>
<evidence type="ECO:0000256" key="5">
    <source>
        <dbReference type="SAM" id="MobiDB-lite"/>
    </source>
</evidence>
<feature type="transmembrane region" description="Helical" evidence="6">
    <location>
        <begin position="7"/>
        <end position="28"/>
    </location>
</feature>
<feature type="transmembrane region" description="Helical" evidence="6">
    <location>
        <begin position="65"/>
        <end position="85"/>
    </location>
</feature>
<protein>
    <recommendedName>
        <fullName evidence="9">Golgi apparatus membrane protein tvp15</fullName>
    </recommendedName>
</protein>
<evidence type="ECO:0000313" key="7">
    <source>
        <dbReference type="EMBL" id="OZJ02972.1"/>
    </source>
</evidence>
<dbReference type="InterPro" id="IPR013714">
    <property type="entry name" value="Golgi_TVP15"/>
</dbReference>
<evidence type="ECO:0000256" key="1">
    <source>
        <dbReference type="ARBA" id="ARBA00004141"/>
    </source>
</evidence>
<evidence type="ECO:0008006" key="9">
    <source>
        <dbReference type="Google" id="ProtNLM"/>
    </source>
</evidence>
<feature type="transmembrane region" description="Helical" evidence="6">
    <location>
        <begin position="91"/>
        <end position="110"/>
    </location>
</feature>
<evidence type="ECO:0000313" key="8">
    <source>
        <dbReference type="Proteomes" id="UP000242875"/>
    </source>
</evidence>
<reference evidence="7 8" key="1">
    <citation type="journal article" date="2017" name="Mycologia">
        <title>Bifiguratus adelaidae, gen. et sp. nov., a new member of Mucoromycotina in endophytic and soil-dwelling habitats.</title>
        <authorList>
            <person name="Torres-Cruz T.J."/>
            <person name="Billingsley Tobias T.L."/>
            <person name="Almatruk M."/>
            <person name="Hesse C."/>
            <person name="Kuske C.R."/>
            <person name="Desiro A."/>
            <person name="Benucci G.M."/>
            <person name="Bonito G."/>
            <person name="Stajich J.E."/>
            <person name="Dunlap C."/>
            <person name="Arnold A.E."/>
            <person name="Porras-Alfaro A."/>
        </authorList>
    </citation>
    <scope>NUCLEOTIDE SEQUENCE [LARGE SCALE GENOMIC DNA]</scope>
    <source>
        <strain evidence="7 8">AZ0501</strain>
    </source>
</reference>
<feature type="region of interest" description="Disordered" evidence="5">
    <location>
        <begin position="160"/>
        <end position="183"/>
    </location>
</feature>
<evidence type="ECO:0000256" key="4">
    <source>
        <dbReference type="ARBA" id="ARBA00023136"/>
    </source>
</evidence>
<keyword evidence="3 6" id="KW-1133">Transmembrane helix</keyword>
<evidence type="ECO:0000256" key="6">
    <source>
        <dbReference type="SAM" id="Phobius"/>
    </source>
</evidence>
<dbReference type="Proteomes" id="UP000242875">
    <property type="component" value="Unassembled WGS sequence"/>
</dbReference>
<dbReference type="GO" id="GO:0000139">
    <property type="term" value="C:Golgi membrane"/>
    <property type="evidence" value="ECO:0007669"/>
    <property type="project" value="TreeGrafter"/>
</dbReference>
<dbReference type="EMBL" id="MVBO01000113">
    <property type="protein sequence ID" value="OZJ02972.1"/>
    <property type="molecule type" value="Genomic_DNA"/>
</dbReference>
<dbReference type="PANTHER" id="PTHR28128:SF1">
    <property type="entry name" value="GOLGI APPARATUS MEMBRANE PROTEIN TVP15"/>
    <property type="match status" value="1"/>
</dbReference>
<dbReference type="AlphaFoldDB" id="A0A261XXA2"/>
<name>A0A261XXA2_9FUNG</name>
<keyword evidence="4 6" id="KW-0472">Membrane</keyword>
<sequence length="183" mass="19572">MVDVGIVFRIINIIIGCMMVVGGVFVVFGGGFPSFIRGIFVLIFGLMTILFEFRLPGKITQYASFMFSFLGRGLFYIFIGCIVLDYYTVGIAFGAIIVIVGIVYCILEFFSSRVSVVAPSNMQKDTFFESAGAATGHSSGVGVNDRYDANPYANTATNFGPPPGGQPYQPQQAYTGGVGTGAV</sequence>